<feature type="chain" id="PRO_5039315956" description="FMN-binding domain-containing protein" evidence="2">
    <location>
        <begin position="22"/>
        <end position="150"/>
    </location>
</feature>
<evidence type="ECO:0000256" key="1">
    <source>
        <dbReference type="SAM" id="MobiDB-lite"/>
    </source>
</evidence>
<evidence type="ECO:0000256" key="2">
    <source>
        <dbReference type="SAM" id="SignalP"/>
    </source>
</evidence>
<name>G5GIZ5_9FIRM</name>
<feature type="region of interest" description="Disordered" evidence="1">
    <location>
        <begin position="78"/>
        <end position="100"/>
    </location>
</feature>
<dbReference type="OrthoDB" id="1744393at2"/>
<dbReference type="RefSeq" id="WP_005541233.1">
    <property type="nucleotide sequence ID" value="NZ_JH378833.1"/>
</dbReference>
<feature type="compositionally biased region" description="Basic and acidic residues" evidence="1">
    <location>
        <begin position="78"/>
        <end position="94"/>
    </location>
</feature>
<dbReference type="Gene3D" id="3.90.1010.20">
    <property type="match status" value="1"/>
</dbReference>
<dbReference type="HOGENOM" id="CLU_119924_0_1_9"/>
<dbReference type="EMBL" id="ACZL01000023">
    <property type="protein sequence ID" value="EHI55399.1"/>
    <property type="molecule type" value="Genomic_DNA"/>
</dbReference>
<organism evidence="4 5">
    <name type="scientific">Johnsonella ignava ATCC 51276</name>
    <dbReference type="NCBI Taxonomy" id="679200"/>
    <lineage>
        <taxon>Bacteria</taxon>
        <taxon>Bacillati</taxon>
        <taxon>Bacillota</taxon>
        <taxon>Clostridia</taxon>
        <taxon>Lachnospirales</taxon>
        <taxon>Lachnospiraceae</taxon>
        <taxon>Johnsonella</taxon>
    </lineage>
</organism>
<dbReference type="InterPro" id="IPR007329">
    <property type="entry name" value="FMN-bd"/>
</dbReference>
<gene>
    <name evidence="4" type="ORF">HMPREF9333_01535</name>
</gene>
<evidence type="ECO:0000313" key="4">
    <source>
        <dbReference type="EMBL" id="EHI55399.1"/>
    </source>
</evidence>
<dbReference type="GO" id="GO:0016020">
    <property type="term" value="C:membrane"/>
    <property type="evidence" value="ECO:0007669"/>
    <property type="project" value="InterPro"/>
</dbReference>
<dbReference type="STRING" id="679200.HMPREF9333_01535"/>
<feature type="signal peptide" evidence="2">
    <location>
        <begin position="1"/>
        <end position="21"/>
    </location>
</feature>
<dbReference type="eggNOG" id="COG4939">
    <property type="taxonomic scope" value="Bacteria"/>
</dbReference>
<keyword evidence="2" id="KW-0732">Signal</keyword>
<dbReference type="AlphaFoldDB" id="G5GIZ5"/>
<protein>
    <recommendedName>
        <fullName evidence="3">FMN-binding domain-containing protein</fullName>
    </recommendedName>
</protein>
<proteinExistence type="predicted"/>
<dbReference type="Pfam" id="PF04205">
    <property type="entry name" value="FMN_bind"/>
    <property type="match status" value="1"/>
</dbReference>
<reference evidence="4 5" key="1">
    <citation type="submission" date="2011-08" db="EMBL/GenBank/DDBJ databases">
        <title>The Genome Sequence of Johnsonella ignava ATCC 51276.</title>
        <authorList>
            <consortium name="The Broad Institute Genome Sequencing Platform"/>
            <person name="Earl A."/>
            <person name="Ward D."/>
            <person name="Feldgarden M."/>
            <person name="Gevers D."/>
            <person name="Izard J."/>
            <person name="Blanton J.M."/>
            <person name="Baranova O.V."/>
            <person name="Dewhirst F.E."/>
            <person name="Young S.K."/>
            <person name="Zeng Q."/>
            <person name="Gargeya S."/>
            <person name="Fitzgerald M."/>
            <person name="Haas B."/>
            <person name="Abouelleil A."/>
            <person name="Alvarado L."/>
            <person name="Arachchi H.M."/>
            <person name="Berlin A."/>
            <person name="Brown A."/>
            <person name="Chapman S.B."/>
            <person name="Chen Z."/>
            <person name="Dunbar C."/>
            <person name="Freedman E."/>
            <person name="Gearin G."/>
            <person name="Gellesch M."/>
            <person name="Goldberg J."/>
            <person name="Griggs A."/>
            <person name="Gujja S."/>
            <person name="Heiman D."/>
            <person name="Howarth C."/>
            <person name="Larson L."/>
            <person name="Lui A."/>
            <person name="MacDonald P.J.P."/>
            <person name="Montmayeur A."/>
            <person name="Murphy C."/>
            <person name="Neiman D."/>
            <person name="Pearson M."/>
            <person name="Priest M."/>
            <person name="Roberts A."/>
            <person name="Saif S."/>
            <person name="Shea T."/>
            <person name="Shenoy N."/>
            <person name="Sisk P."/>
            <person name="Stolte C."/>
            <person name="Sykes S."/>
            <person name="Wortman J."/>
            <person name="Nusbaum C."/>
            <person name="Birren B."/>
        </authorList>
    </citation>
    <scope>NUCLEOTIDE SEQUENCE [LARGE SCALE GENOMIC DNA]</scope>
    <source>
        <strain evidence="4 5">ATCC 51276</strain>
    </source>
</reference>
<comment type="caution">
    <text evidence="4">The sequence shown here is derived from an EMBL/GenBank/DDBJ whole genome shotgun (WGS) entry which is preliminary data.</text>
</comment>
<dbReference type="SMART" id="SM00900">
    <property type="entry name" value="FMN_bind"/>
    <property type="match status" value="1"/>
</dbReference>
<dbReference type="Proteomes" id="UP000003011">
    <property type="component" value="Unassembled WGS sequence"/>
</dbReference>
<dbReference type="GO" id="GO:0010181">
    <property type="term" value="F:FMN binding"/>
    <property type="evidence" value="ECO:0007669"/>
    <property type="project" value="InterPro"/>
</dbReference>
<evidence type="ECO:0000259" key="3">
    <source>
        <dbReference type="SMART" id="SM00900"/>
    </source>
</evidence>
<keyword evidence="5" id="KW-1185">Reference proteome</keyword>
<evidence type="ECO:0000313" key="5">
    <source>
        <dbReference type="Proteomes" id="UP000003011"/>
    </source>
</evidence>
<sequence>MKKISLFIIAAVFAVSTTACGGNSAETTAQSGGDGAKALTYKDGEYSGESSVDDYGGKITVKITVKDGKIDEVTVQNLDKEGKEKDENYGKDAGQEGLYNKAQESVKNTKLYPQKLKEAQNIDGVDSISGATKSYASFKEAVNAALKDAK</sequence>
<feature type="domain" description="FMN-binding" evidence="3">
    <location>
        <begin position="54"/>
        <end position="149"/>
    </location>
</feature>
<accession>G5GIZ5</accession>
<dbReference type="PROSITE" id="PS51257">
    <property type="entry name" value="PROKAR_LIPOPROTEIN"/>
    <property type="match status" value="1"/>
</dbReference>